<evidence type="ECO:0000256" key="4">
    <source>
        <dbReference type="PROSITE-ProRule" id="PRU00176"/>
    </source>
</evidence>
<evidence type="ECO:0000313" key="7">
    <source>
        <dbReference type="Proteomes" id="UP000790787"/>
    </source>
</evidence>
<dbReference type="Pfam" id="PF00076">
    <property type="entry name" value="RRM_1"/>
    <property type="match status" value="2"/>
</dbReference>
<keyword evidence="2" id="KW-0677">Repeat</keyword>
<dbReference type="PANTHER" id="PTHR32343">
    <property type="entry name" value="SERINE/ARGININE-RICH SPLICING FACTOR"/>
    <property type="match status" value="1"/>
</dbReference>
<dbReference type="GeneID" id="107817581"/>
<dbReference type="InterPro" id="IPR012677">
    <property type="entry name" value="Nucleotide-bd_a/b_plait_sf"/>
</dbReference>
<dbReference type="GO" id="GO:0005634">
    <property type="term" value="C:nucleus"/>
    <property type="evidence" value="ECO:0007669"/>
    <property type="project" value="UniProtKB-SubCell"/>
</dbReference>
<evidence type="ECO:0000256" key="3">
    <source>
        <dbReference type="ARBA" id="ARBA00023242"/>
    </source>
</evidence>
<dbReference type="Gene3D" id="3.30.70.330">
    <property type="match status" value="2"/>
</dbReference>
<dbReference type="InterPro" id="IPR000504">
    <property type="entry name" value="RRM_dom"/>
</dbReference>
<dbReference type="RefSeq" id="XP_016498917.1">
    <property type="nucleotide sequence ID" value="XM_016643431.1"/>
</dbReference>
<reference evidence="8" key="2">
    <citation type="submission" date="2025-08" db="UniProtKB">
        <authorList>
            <consortium name="RefSeq"/>
        </authorList>
    </citation>
    <scope>IDENTIFICATION</scope>
    <source>
        <tissue evidence="8">Leaf</tissue>
    </source>
</reference>
<evidence type="ECO:0000256" key="5">
    <source>
        <dbReference type="SAM" id="MobiDB-lite"/>
    </source>
</evidence>
<proteinExistence type="predicted"/>
<dbReference type="GO" id="GO:0003729">
    <property type="term" value="F:mRNA binding"/>
    <property type="evidence" value="ECO:0007669"/>
    <property type="project" value="UniProtKB-ARBA"/>
</dbReference>
<keyword evidence="3" id="KW-0539">Nucleus</keyword>
<dbReference type="CDD" id="cd12460">
    <property type="entry name" value="RRM2_CID8_like"/>
    <property type="match status" value="1"/>
</dbReference>
<feature type="region of interest" description="Disordered" evidence="5">
    <location>
        <begin position="74"/>
        <end position="99"/>
    </location>
</feature>
<feature type="domain" description="RRM" evidence="6">
    <location>
        <begin position="108"/>
        <end position="183"/>
    </location>
</feature>
<dbReference type="RefSeq" id="XP_016498917.1">
    <property type="nucleotide sequence ID" value="XM_016643431.2"/>
</dbReference>
<dbReference type="InterPro" id="IPR009818">
    <property type="entry name" value="PAM2_motif"/>
</dbReference>
<protein>
    <submittedName>
        <fullName evidence="8">Polyadenylate-binding protein-interacting protein 8 isoform X2</fullName>
    </submittedName>
</protein>
<comment type="subcellular location">
    <subcellularLocation>
        <location evidence="1">Nucleus</location>
    </subcellularLocation>
</comment>
<gene>
    <name evidence="8" type="primary">LOC107817581</name>
</gene>
<evidence type="ECO:0000256" key="1">
    <source>
        <dbReference type="ARBA" id="ARBA00004123"/>
    </source>
</evidence>
<keyword evidence="4" id="KW-0694">RNA-binding</keyword>
<evidence type="ECO:0000259" key="6">
    <source>
        <dbReference type="PROSITE" id="PS50102"/>
    </source>
</evidence>
<keyword evidence="7" id="KW-1185">Reference proteome</keyword>
<feature type="domain" description="RRM" evidence="6">
    <location>
        <begin position="205"/>
        <end position="281"/>
    </location>
</feature>
<dbReference type="OrthoDB" id="7763451at2759"/>
<feature type="compositionally biased region" description="Low complexity" evidence="5">
    <location>
        <begin position="76"/>
        <end position="88"/>
    </location>
</feature>
<evidence type="ECO:0000313" key="8">
    <source>
        <dbReference type="RefSeq" id="XP_016498917.1"/>
    </source>
</evidence>
<dbReference type="AlphaFoldDB" id="A0A1S4CCH1"/>
<accession>A0A1S4CCH1</accession>
<dbReference type="FunFam" id="3.30.70.330:FF:000530">
    <property type="entry name" value="Polyadenylate-binding protein-interacting protein 11"/>
    <property type="match status" value="1"/>
</dbReference>
<dbReference type="InterPro" id="IPR035979">
    <property type="entry name" value="RBD_domain_sf"/>
</dbReference>
<dbReference type="SUPFAM" id="SSF54928">
    <property type="entry name" value="RNA-binding domain, RBD"/>
    <property type="match status" value="2"/>
</dbReference>
<dbReference type="SMART" id="SM00360">
    <property type="entry name" value="RRM"/>
    <property type="match status" value="2"/>
</dbReference>
<reference evidence="7" key="1">
    <citation type="journal article" date="2014" name="Nat. Commun.">
        <title>The tobacco genome sequence and its comparison with those of tomato and potato.</title>
        <authorList>
            <person name="Sierro N."/>
            <person name="Battey J.N."/>
            <person name="Ouadi S."/>
            <person name="Bakaher N."/>
            <person name="Bovet L."/>
            <person name="Willig A."/>
            <person name="Goepfert S."/>
            <person name="Peitsch M.C."/>
            <person name="Ivanov N.V."/>
        </authorList>
    </citation>
    <scope>NUCLEOTIDE SEQUENCE [LARGE SCALE GENOMIC DNA]</scope>
</reference>
<dbReference type="PROSITE" id="PS50102">
    <property type="entry name" value="RRM"/>
    <property type="match status" value="2"/>
</dbReference>
<evidence type="ECO:0000256" key="2">
    <source>
        <dbReference type="ARBA" id="ARBA00022737"/>
    </source>
</evidence>
<dbReference type="FunFam" id="3.30.70.330:FF:000665">
    <property type="entry name" value="Polyadenylate-binding protein-interacting protein 10"/>
    <property type="match status" value="1"/>
</dbReference>
<dbReference type="Pfam" id="PF07145">
    <property type="entry name" value="PAM2"/>
    <property type="match status" value="1"/>
</dbReference>
<dbReference type="PANTHER" id="PTHR32343:SF38">
    <property type="entry name" value="POLYADENYLATE-BINDING PROTEIN-INTERACTING PROTEIN 8-LIKE ISOFORM X1"/>
    <property type="match status" value="1"/>
</dbReference>
<name>A0A1S4CCH1_TOBAC</name>
<sequence length="293" mass="32926">MATGTQGSDEIAVIKDSDLITNSKSEYEMQNIVHMLNKLKLNPQAKEFVPSSYNNRDQMFFNNFVTAHKSLGGDGFRNNQRRGNNFNQGRRRMNSRSFRAQREDSIRRTVYVSDIDINVTEEQLAALFSAYGQVVDCRVCGDPHSRLRFAFVEFADEYSARAALSLCGTILGFSPLKVLPSKTAILPVNPTFLPRSEDEREMCARTVYCTNIDKMVSQADVKIFFEARCGEVSRLRLLGDQVHSTRIAFVEFVMAESAILALDLCGETLGSQPIRVSPSKTPVRPEVPRPAMH</sequence>
<dbReference type="Proteomes" id="UP000790787">
    <property type="component" value="Chromosome 12"/>
</dbReference>
<dbReference type="InterPro" id="IPR034825">
    <property type="entry name" value="CID8-like_RRM2"/>
</dbReference>
<organism evidence="7 8">
    <name type="scientific">Nicotiana tabacum</name>
    <name type="common">Common tobacco</name>
    <dbReference type="NCBI Taxonomy" id="4097"/>
    <lineage>
        <taxon>Eukaryota</taxon>
        <taxon>Viridiplantae</taxon>
        <taxon>Streptophyta</taxon>
        <taxon>Embryophyta</taxon>
        <taxon>Tracheophyta</taxon>
        <taxon>Spermatophyta</taxon>
        <taxon>Magnoliopsida</taxon>
        <taxon>eudicotyledons</taxon>
        <taxon>Gunneridae</taxon>
        <taxon>Pentapetalae</taxon>
        <taxon>asterids</taxon>
        <taxon>lamiids</taxon>
        <taxon>Solanales</taxon>
        <taxon>Solanaceae</taxon>
        <taxon>Nicotianoideae</taxon>
        <taxon>Nicotianeae</taxon>
        <taxon>Nicotiana</taxon>
    </lineage>
</organism>